<dbReference type="InterPro" id="IPR012551">
    <property type="entry name" value="DUF1707_SHOCT-like"/>
</dbReference>
<comment type="caution">
    <text evidence="3">The sequence shown here is derived from an EMBL/GenBank/DDBJ whole genome shotgun (WGS) entry which is preliminary data.</text>
</comment>
<sequence length="150" mass="17041">MASSPEMRASDSDRDRIAGMLREHYAQGRLSVEEFDERLERLYASKTYGELQVITADLPDIDMRSYTAGRELEKQAKRAEKRAQKEKDGLRGAWAGWAAVSGVNWVIWLIISVTGGDGVYPWPLWIMGPWGVILLVNTVFGQERRKRLEG</sequence>
<evidence type="ECO:0000313" key="3">
    <source>
        <dbReference type="EMBL" id="PZG51057.1"/>
    </source>
</evidence>
<feature type="transmembrane region" description="Helical" evidence="1">
    <location>
        <begin position="92"/>
        <end position="110"/>
    </location>
</feature>
<dbReference type="PANTHER" id="PTHR40763:SF4">
    <property type="entry name" value="DUF1707 DOMAIN-CONTAINING PROTEIN"/>
    <property type="match status" value="1"/>
</dbReference>
<proteinExistence type="predicted"/>
<name>A0A2W2HYN9_9ACTN</name>
<evidence type="ECO:0000256" key="1">
    <source>
        <dbReference type="SAM" id="Phobius"/>
    </source>
</evidence>
<keyword evidence="4" id="KW-1185">Reference proteome</keyword>
<keyword evidence="1" id="KW-1133">Transmembrane helix</keyword>
<dbReference type="PANTHER" id="PTHR40763">
    <property type="entry name" value="MEMBRANE PROTEIN-RELATED"/>
    <property type="match status" value="1"/>
</dbReference>
<dbReference type="Proteomes" id="UP000248544">
    <property type="component" value="Unassembled WGS sequence"/>
</dbReference>
<keyword evidence="1" id="KW-0812">Transmembrane</keyword>
<feature type="domain" description="DUF1707" evidence="2">
    <location>
        <begin position="7"/>
        <end position="59"/>
    </location>
</feature>
<dbReference type="AlphaFoldDB" id="A0A2W2HYN9"/>
<reference evidence="3 4" key="1">
    <citation type="submission" date="2018-01" db="EMBL/GenBank/DDBJ databases">
        <title>Draft genome sequence of Sphaerisporangium sp. 7K107.</title>
        <authorList>
            <person name="Sahin N."/>
            <person name="Saygin H."/>
            <person name="Ay H."/>
        </authorList>
    </citation>
    <scope>NUCLEOTIDE SEQUENCE [LARGE SCALE GENOMIC DNA]</scope>
    <source>
        <strain evidence="3 4">7K107</strain>
    </source>
</reference>
<dbReference type="Pfam" id="PF08044">
    <property type="entry name" value="DUF1707"/>
    <property type="match status" value="1"/>
</dbReference>
<accession>A0A2W2HYN9</accession>
<organism evidence="3 4">
    <name type="scientific">Spongiactinospora gelatinilytica</name>
    <dbReference type="NCBI Taxonomy" id="2666298"/>
    <lineage>
        <taxon>Bacteria</taxon>
        <taxon>Bacillati</taxon>
        <taxon>Actinomycetota</taxon>
        <taxon>Actinomycetes</taxon>
        <taxon>Streptosporangiales</taxon>
        <taxon>Streptosporangiaceae</taxon>
        <taxon>Spongiactinospora</taxon>
    </lineage>
</organism>
<evidence type="ECO:0000259" key="2">
    <source>
        <dbReference type="Pfam" id="PF08044"/>
    </source>
</evidence>
<keyword evidence="1" id="KW-0472">Membrane</keyword>
<gene>
    <name evidence="3" type="ORF">C1I98_09280</name>
</gene>
<evidence type="ECO:0000313" key="4">
    <source>
        <dbReference type="Proteomes" id="UP000248544"/>
    </source>
</evidence>
<feature type="transmembrane region" description="Helical" evidence="1">
    <location>
        <begin position="122"/>
        <end position="140"/>
    </location>
</feature>
<dbReference type="EMBL" id="POUA01000049">
    <property type="protein sequence ID" value="PZG51057.1"/>
    <property type="molecule type" value="Genomic_DNA"/>
</dbReference>
<protein>
    <recommendedName>
        <fullName evidence="2">DUF1707 domain-containing protein</fullName>
    </recommendedName>
</protein>